<dbReference type="Pfam" id="PF15459">
    <property type="entry name" value="RRP14"/>
    <property type="match status" value="1"/>
</dbReference>
<accession>A0ABR3Q223</accession>
<evidence type="ECO:0000259" key="6">
    <source>
        <dbReference type="Pfam" id="PF15459"/>
    </source>
</evidence>
<comment type="caution">
    <text evidence="7">The sequence shown here is derived from an EMBL/GenBank/DDBJ whole genome shotgun (WGS) entry which is preliminary data.</text>
</comment>
<dbReference type="InterPro" id="IPR007019">
    <property type="entry name" value="SURF6"/>
</dbReference>
<feature type="domain" description="Ribosomal RNA-processing protein 14 N-terminal" evidence="6">
    <location>
        <begin position="26"/>
        <end position="85"/>
    </location>
</feature>
<dbReference type="InterPro" id="IPR029188">
    <property type="entry name" value="Rrp14_N"/>
</dbReference>
<comment type="similarity">
    <text evidence="2">Belongs to the SURF6 family.</text>
</comment>
<dbReference type="Proteomes" id="UP001565368">
    <property type="component" value="Unassembled WGS sequence"/>
</dbReference>
<dbReference type="GeneID" id="95986636"/>
<feature type="region of interest" description="Disordered" evidence="4">
    <location>
        <begin position="134"/>
        <end position="205"/>
    </location>
</feature>
<organism evidence="7 8">
    <name type="scientific">Vanrija albida</name>
    <dbReference type="NCBI Taxonomy" id="181172"/>
    <lineage>
        <taxon>Eukaryota</taxon>
        <taxon>Fungi</taxon>
        <taxon>Dikarya</taxon>
        <taxon>Basidiomycota</taxon>
        <taxon>Agaricomycotina</taxon>
        <taxon>Tremellomycetes</taxon>
        <taxon>Trichosporonales</taxon>
        <taxon>Trichosporonaceae</taxon>
        <taxon>Vanrija</taxon>
    </lineage>
</organism>
<protein>
    <recommendedName>
        <fullName evidence="9">Ribosomal RNA-processing protein 14/surfeit locus protein 6 C-terminal domain-containing protein</fullName>
    </recommendedName>
</protein>
<comment type="subcellular location">
    <subcellularLocation>
        <location evidence="1">Nucleus</location>
    </subcellularLocation>
</comment>
<evidence type="ECO:0000313" key="8">
    <source>
        <dbReference type="Proteomes" id="UP001565368"/>
    </source>
</evidence>
<evidence type="ECO:0000256" key="3">
    <source>
        <dbReference type="ARBA" id="ARBA00023242"/>
    </source>
</evidence>
<sequence length="368" mass="40678">MAALAPAAAVPPSSSSAAHDPALLASLEARNDAFTALLSLIPQQYYLGPSEEQLDSRWMKKKKRKTGDEIKEHKKKAKQDKLDPANLSSAADAPAPSAVPDIPPALMPLPQRRFGALPPAASIGDLRDRMKTRLDAFKKQRGVDDDEDPQSRDALEAARREKRGEMRDKRRKERKEERKKARLEPTAKTAKTQLLVPQLPRETDSVTFPSVALPSAAKSRAPLKKLANAGQALAHLEKHQNKLASLPEEKRREAEERDRWAKAEERAAGGKVADDEKVLKKAVKREEKRKAKGGKEWVERKRTLEKAQAAAVKKRNDNIAARVDGKRNKRLGIKDKADKGKAGGKSKKGRPGFEGKSKDKKAAVKKRA</sequence>
<dbReference type="EMBL" id="JBBXJM010000004">
    <property type="protein sequence ID" value="KAL1408780.1"/>
    <property type="molecule type" value="Genomic_DNA"/>
</dbReference>
<feature type="compositionally biased region" description="Basic and acidic residues" evidence="4">
    <location>
        <begin position="332"/>
        <end position="341"/>
    </location>
</feature>
<feature type="region of interest" description="Disordered" evidence="4">
    <location>
        <begin position="241"/>
        <end position="274"/>
    </location>
</feature>
<evidence type="ECO:0000256" key="4">
    <source>
        <dbReference type="SAM" id="MobiDB-lite"/>
    </source>
</evidence>
<evidence type="ECO:0000256" key="1">
    <source>
        <dbReference type="ARBA" id="ARBA00004123"/>
    </source>
</evidence>
<name>A0ABR3Q223_9TREE</name>
<feature type="compositionally biased region" description="Basic and acidic residues" evidence="4">
    <location>
        <begin position="134"/>
        <end position="185"/>
    </location>
</feature>
<dbReference type="Pfam" id="PF04935">
    <property type="entry name" value="SURF6"/>
    <property type="match status" value="1"/>
</dbReference>
<evidence type="ECO:0008006" key="9">
    <source>
        <dbReference type="Google" id="ProtNLM"/>
    </source>
</evidence>
<feature type="region of interest" description="Disordered" evidence="4">
    <location>
        <begin position="51"/>
        <end position="106"/>
    </location>
</feature>
<evidence type="ECO:0000256" key="2">
    <source>
        <dbReference type="ARBA" id="ARBA00005904"/>
    </source>
</evidence>
<keyword evidence="8" id="KW-1185">Reference proteome</keyword>
<keyword evidence="3" id="KW-0539">Nucleus</keyword>
<dbReference type="PANTHER" id="PTHR14369:SF0">
    <property type="entry name" value="SURFEIT LOCUS PROTEIN 6"/>
    <property type="match status" value="1"/>
</dbReference>
<evidence type="ECO:0000313" key="7">
    <source>
        <dbReference type="EMBL" id="KAL1408780.1"/>
    </source>
</evidence>
<reference evidence="7 8" key="1">
    <citation type="submission" date="2023-08" db="EMBL/GenBank/DDBJ databases">
        <title>Annotated Genome Sequence of Vanrija albida AlHP1.</title>
        <authorList>
            <person name="Herzog R."/>
        </authorList>
    </citation>
    <scope>NUCLEOTIDE SEQUENCE [LARGE SCALE GENOMIC DNA]</scope>
    <source>
        <strain evidence="7 8">AlHP1</strain>
    </source>
</reference>
<feature type="region of interest" description="Disordered" evidence="4">
    <location>
        <begin position="308"/>
        <end position="368"/>
    </location>
</feature>
<feature type="compositionally biased region" description="Low complexity" evidence="4">
    <location>
        <begin position="84"/>
        <end position="100"/>
    </location>
</feature>
<evidence type="ECO:0000259" key="5">
    <source>
        <dbReference type="Pfam" id="PF04935"/>
    </source>
</evidence>
<dbReference type="InterPro" id="IPR029190">
    <property type="entry name" value="Rrp14/SURF6_C"/>
</dbReference>
<dbReference type="RefSeq" id="XP_069208724.1">
    <property type="nucleotide sequence ID" value="XM_069354082.1"/>
</dbReference>
<feature type="compositionally biased region" description="Basic and acidic residues" evidence="4">
    <location>
        <begin position="351"/>
        <end position="362"/>
    </location>
</feature>
<feature type="compositionally biased region" description="Basic and acidic residues" evidence="4">
    <location>
        <begin position="247"/>
        <end position="274"/>
    </location>
</feature>
<feature type="domain" description="Ribosomal RNA-processing protein 14/surfeit locus protein 6 C-terminal" evidence="5">
    <location>
        <begin position="153"/>
        <end position="331"/>
    </location>
</feature>
<dbReference type="PANTHER" id="PTHR14369">
    <property type="entry name" value="SURFEIT LOCUS PROTEIN 6"/>
    <property type="match status" value="1"/>
</dbReference>
<proteinExistence type="inferred from homology"/>
<gene>
    <name evidence="7" type="ORF">Q8F55_005593</name>
</gene>